<protein>
    <submittedName>
        <fullName evidence="1">Uncharacterized protein</fullName>
    </submittedName>
</protein>
<organism evidence="1">
    <name type="scientific">Rhipicephalus zambeziensis</name>
    <dbReference type="NCBI Taxonomy" id="60191"/>
    <lineage>
        <taxon>Eukaryota</taxon>
        <taxon>Metazoa</taxon>
        <taxon>Ecdysozoa</taxon>
        <taxon>Arthropoda</taxon>
        <taxon>Chelicerata</taxon>
        <taxon>Arachnida</taxon>
        <taxon>Acari</taxon>
        <taxon>Parasitiformes</taxon>
        <taxon>Ixodida</taxon>
        <taxon>Ixodoidea</taxon>
        <taxon>Ixodidae</taxon>
        <taxon>Rhipicephalinae</taxon>
        <taxon>Rhipicephalus</taxon>
        <taxon>Rhipicephalus</taxon>
    </lineage>
</organism>
<dbReference type="EMBL" id="GFPF01003616">
    <property type="protein sequence ID" value="MAA14762.1"/>
    <property type="molecule type" value="Transcribed_RNA"/>
</dbReference>
<reference evidence="1" key="1">
    <citation type="journal article" date="2017" name="Parasit. Vectors">
        <title>Sialotranscriptomics of Rhipicephalus zambeziensis reveals intricate expression profiles of secretory proteins and suggests tight temporal transcriptional regulation during blood-feeding.</title>
        <authorList>
            <person name="de Castro M.H."/>
            <person name="de Klerk D."/>
            <person name="Pienaar R."/>
            <person name="Rees D.J.G."/>
            <person name="Mans B.J."/>
        </authorList>
    </citation>
    <scope>NUCLEOTIDE SEQUENCE</scope>
    <source>
        <tissue evidence="1">Salivary glands</tissue>
    </source>
</reference>
<accession>A0A224YLP3</accession>
<proteinExistence type="predicted"/>
<name>A0A224YLP3_9ACAR</name>
<dbReference type="AlphaFoldDB" id="A0A224YLP3"/>
<evidence type="ECO:0000313" key="1">
    <source>
        <dbReference type="EMBL" id="MAA14762.1"/>
    </source>
</evidence>
<sequence>MREGGGEGARPGKIRATCHFIHRCKLCNVVATFHHECEGEKKKLKSLSCTQQSQFRHTLHYTATHIQRKQREERLRESYERTAFSRRSMTAVRKGRL</sequence>